<proteinExistence type="inferred from homology"/>
<organism evidence="5 6">
    <name type="scientific">Desulfoplanes formicivorans</name>
    <dbReference type="NCBI Taxonomy" id="1592317"/>
    <lineage>
        <taxon>Bacteria</taxon>
        <taxon>Pseudomonadati</taxon>
        <taxon>Thermodesulfobacteriota</taxon>
        <taxon>Desulfovibrionia</taxon>
        <taxon>Desulfovibrionales</taxon>
        <taxon>Desulfoplanaceae</taxon>
        <taxon>Desulfoplanes</taxon>
    </lineage>
</organism>
<evidence type="ECO:0000313" key="5">
    <source>
        <dbReference type="EMBL" id="GAU07940.1"/>
    </source>
</evidence>
<comment type="similarity">
    <text evidence="1">Belongs to the peptidase A31 family.</text>
</comment>
<dbReference type="Pfam" id="PF01750">
    <property type="entry name" value="HycI"/>
    <property type="match status" value="1"/>
</dbReference>
<dbReference type="GO" id="GO:0016485">
    <property type="term" value="P:protein processing"/>
    <property type="evidence" value="ECO:0007669"/>
    <property type="project" value="TreeGrafter"/>
</dbReference>
<dbReference type="STRING" id="1592317.DPF_0639"/>
<dbReference type="OrthoDB" id="3828930at2"/>
<dbReference type="GO" id="GO:0008047">
    <property type="term" value="F:enzyme activator activity"/>
    <property type="evidence" value="ECO:0007669"/>
    <property type="project" value="InterPro"/>
</dbReference>
<accession>A0A194AFG6</accession>
<gene>
    <name evidence="5" type="ORF">DPF_0639</name>
</gene>
<reference evidence="6" key="1">
    <citation type="submission" date="2016-06" db="EMBL/GenBank/DDBJ databases">
        <title>Draft genome sequence of Desulfoplanes formicivorans strain Pf12B.</title>
        <authorList>
            <person name="Watanabe M."/>
            <person name="Kojima H."/>
            <person name="Fukui M."/>
        </authorList>
    </citation>
    <scope>NUCLEOTIDE SEQUENCE [LARGE SCALE GENOMIC DNA]</scope>
    <source>
        <strain evidence="6">Pf12B</strain>
    </source>
</reference>
<name>A0A194AFG6_9BACT</name>
<dbReference type="Gene3D" id="3.40.50.1450">
    <property type="entry name" value="HybD-like"/>
    <property type="match status" value="1"/>
</dbReference>
<dbReference type="EMBL" id="BDFE01000008">
    <property type="protein sequence ID" value="GAU07940.1"/>
    <property type="molecule type" value="Genomic_DNA"/>
</dbReference>
<dbReference type="GO" id="GO:0004190">
    <property type="term" value="F:aspartic-type endopeptidase activity"/>
    <property type="evidence" value="ECO:0007669"/>
    <property type="project" value="UniProtKB-KW"/>
</dbReference>
<dbReference type="AlphaFoldDB" id="A0A194AFG6"/>
<dbReference type="RefSeq" id="WP_069857439.1">
    <property type="nucleotide sequence ID" value="NZ_BDFE01000008.1"/>
</dbReference>
<dbReference type="Proteomes" id="UP000095200">
    <property type="component" value="Unassembled WGS sequence"/>
</dbReference>
<comment type="caution">
    <text evidence="5">The sequence shown here is derived from an EMBL/GenBank/DDBJ whole genome shotgun (WGS) entry which is preliminary data.</text>
</comment>
<keyword evidence="4" id="KW-0378">Hydrolase</keyword>
<evidence type="ECO:0000256" key="1">
    <source>
        <dbReference type="ARBA" id="ARBA00006814"/>
    </source>
</evidence>
<dbReference type="NCBIfam" id="TIGR00072">
    <property type="entry name" value="hydrog_prot"/>
    <property type="match status" value="1"/>
</dbReference>
<dbReference type="InterPro" id="IPR023430">
    <property type="entry name" value="Pept_HybD-like_dom_sf"/>
</dbReference>
<dbReference type="InterPro" id="IPR000671">
    <property type="entry name" value="Peptidase_A31"/>
</dbReference>
<evidence type="ECO:0000256" key="2">
    <source>
        <dbReference type="ARBA" id="ARBA00022670"/>
    </source>
</evidence>
<keyword evidence="6" id="KW-1185">Reference proteome</keyword>
<evidence type="ECO:0000313" key="6">
    <source>
        <dbReference type="Proteomes" id="UP000095200"/>
    </source>
</evidence>
<dbReference type="PRINTS" id="PR00446">
    <property type="entry name" value="HYDRGNUPTAKE"/>
</dbReference>
<dbReference type="PANTHER" id="PTHR30302">
    <property type="entry name" value="HYDROGENASE 1 MATURATION PROTEASE"/>
    <property type="match status" value="1"/>
</dbReference>
<dbReference type="SUPFAM" id="SSF53163">
    <property type="entry name" value="HybD-like"/>
    <property type="match status" value="1"/>
</dbReference>
<sequence length="161" mass="17802">MDWSKMFNSRVVVFGCGNVLYADDGIGPALIAALEKDPDVPDDVALLDVGTSIRGLLFDMVLSDKLPERVVVVDAVTQSDREPGEIFEIDVDQMDPKKISDFTLHQFPTTNLLKELRDSTGIDLKILVVQSAYIPEAMEEGLSPTLQAKLPELMAKVKTYF</sequence>
<keyword evidence="3" id="KW-0064">Aspartyl protease</keyword>
<evidence type="ECO:0000256" key="3">
    <source>
        <dbReference type="ARBA" id="ARBA00022750"/>
    </source>
</evidence>
<dbReference type="PANTHER" id="PTHR30302:SF1">
    <property type="entry name" value="HYDROGENASE 2 MATURATION PROTEASE"/>
    <property type="match status" value="1"/>
</dbReference>
<protein>
    <submittedName>
        <fullName evidence="5">Hydrogenase maturation protease</fullName>
    </submittedName>
</protein>
<evidence type="ECO:0000256" key="4">
    <source>
        <dbReference type="ARBA" id="ARBA00022801"/>
    </source>
</evidence>
<keyword evidence="2 5" id="KW-0645">Protease</keyword>